<protein>
    <recommendedName>
        <fullName evidence="6">RDD domain-containing protein</fullName>
    </recommendedName>
</protein>
<evidence type="ECO:0000256" key="5">
    <source>
        <dbReference type="SAM" id="Phobius"/>
    </source>
</evidence>
<comment type="caution">
    <text evidence="7">The sequence shown here is derived from an EMBL/GenBank/DDBJ whole genome shotgun (WGS) entry which is preliminary data.</text>
</comment>
<evidence type="ECO:0000256" key="3">
    <source>
        <dbReference type="ARBA" id="ARBA00022989"/>
    </source>
</evidence>
<accession>A0A0R1N3F6</accession>
<evidence type="ECO:0000256" key="1">
    <source>
        <dbReference type="ARBA" id="ARBA00004141"/>
    </source>
</evidence>
<comment type="subcellular location">
    <subcellularLocation>
        <location evidence="1">Membrane</location>
        <topology evidence="1">Multi-pass membrane protein</topology>
    </subcellularLocation>
</comment>
<dbReference type="Proteomes" id="UP000051330">
    <property type="component" value="Unassembled WGS sequence"/>
</dbReference>
<evidence type="ECO:0000256" key="2">
    <source>
        <dbReference type="ARBA" id="ARBA00022692"/>
    </source>
</evidence>
<dbReference type="RefSeq" id="WP_057817574.1">
    <property type="nucleotide sequence ID" value="NZ_AZEC01000001.1"/>
</dbReference>
<reference evidence="7 8" key="1">
    <citation type="journal article" date="2015" name="Genome Announc.">
        <title>Expanding the biotechnology potential of lactobacilli through comparative genomics of 213 strains and associated genera.</title>
        <authorList>
            <person name="Sun Z."/>
            <person name="Harris H.M."/>
            <person name="McCann A."/>
            <person name="Guo C."/>
            <person name="Argimon S."/>
            <person name="Zhang W."/>
            <person name="Yang X."/>
            <person name="Jeffery I.B."/>
            <person name="Cooney J.C."/>
            <person name="Kagawa T.F."/>
            <person name="Liu W."/>
            <person name="Song Y."/>
            <person name="Salvetti E."/>
            <person name="Wrobel A."/>
            <person name="Rasinkangas P."/>
            <person name="Parkhill J."/>
            <person name="Rea M.C."/>
            <person name="O'Sullivan O."/>
            <person name="Ritari J."/>
            <person name="Douillard F.P."/>
            <person name="Paul Ross R."/>
            <person name="Yang R."/>
            <person name="Briner A.E."/>
            <person name="Felis G.E."/>
            <person name="de Vos W.M."/>
            <person name="Barrangou R."/>
            <person name="Klaenhammer T.R."/>
            <person name="Caufield P.W."/>
            <person name="Cui Y."/>
            <person name="Zhang H."/>
            <person name="O'Toole P.W."/>
        </authorList>
    </citation>
    <scope>NUCLEOTIDE SEQUENCE [LARGE SCALE GENOMIC DNA]</scope>
    <source>
        <strain evidence="7 8">DSM 12744</strain>
    </source>
</reference>
<dbReference type="AlphaFoldDB" id="A0A0R1N3F6"/>
<feature type="transmembrane region" description="Helical" evidence="5">
    <location>
        <begin position="40"/>
        <end position="59"/>
    </location>
</feature>
<keyword evidence="3 5" id="KW-1133">Transmembrane helix</keyword>
<evidence type="ECO:0000313" key="7">
    <source>
        <dbReference type="EMBL" id="KRL14673.1"/>
    </source>
</evidence>
<evidence type="ECO:0000256" key="4">
    <source>
        <dbReference type="ARBA" id="ARBA00023136"/>
    </source>
</evidence>
<sequence>MKRYTIVRALAAVIDVIIIYVPSVVLFNTFLVHQIRYADLMAQAVFVLYNIVAVTGFHGQTIGKYFARLRVDTSQLMSQRTFFAGMREVAKLLYFTPIIGVPLIGINLLVCLVTGKMLEDYIGQTAVVINPNGRVIKP</sequence>
<feature type="transmembrane region" description="Helical" evidence="5">
    <location>
        <begin position="92"/>
        <end position="113"/>
    </location>
</feature>
<gene>
    <name evidence="7" type="ORF">FD09_GL000329</name>
</gene>
<dbReference type="Pfam" id="PF06271">
    <property type="entry name" value="RDD"/>
    <property type="match status" value="1"/>
</dbReference>
<dbReference type="OrthoDB" id="2242373at2"/>
<keyword evidence="8" id="KW-1185">Reference proteome</keyword>
<evidence type="ECO:0000313" key="8">
    <source>
        <dbReference type="Proteomes" id="UP000051330"/>
    </source>
</evidence>
<evidence type="ECO:0000259" key="6">
    <source>
        <dbReference type="Pfam" id="PF06271"/>
    </source>
</evidence>
<name>A0A0R1N3F6_9LACO</name>
<dbReference type="STRING" id="1423792.FD09_GL000329"/>
<proteinExistence type="predicted"/>
<dbReference type="PATRIC" id="fig|1423792.3.peg.331"/>
<keyword evidence="2 5" id="KW-0812">Transmembrane</keyword>
<feature type="domain" description="RDD" evidence="6">
    <location>
        <begin position="8"/>
        <end position="116"/>
    </location>
</feature>
<keyword evidence="4 5" id="KW-0472">Membrane</keyword>
<dbReference type="InterPro" id="IPR010432">
    <property type="entry name" value="RDD"/>
</dbReference>
<dbReference type="GO" id="GO:0016020">
    <property type="term" value="C:membrane"/>
    <property type="evidence" value="ECO:0007669"/>
    <property type="project" value="UniProtKB-SubCell"/>
</dbReference>
<feature type="transmembrane region" description="Helical" evidence="5">
    <location>
        <begin position="6"/>
        <end position="28"/>
    </location>
</feature>
<organism evidence="7 8">
    <name type="scientific">Schleiferilactobacillus perolens DSM 12744</name>
    <dbReference type="NCBI Taxonomy" id="1423792"/>
    <lineage>
        <taxon>Bacteria</taxon>
        <taxon>Bacillati</taxon>
        <taxon>Bacillota</taxon>
        <taxon>Bacilli</taxon>
        <taxon>Lactobacillales</taxon>
        <taxon>Lactobacillaceae</taxon>
        <taxon>Schleiferilactobacillus</taxon>
    </lineage>
</organism>
<dbReference type="EMBL" id="AZEC01000001">
    <property type="protein sequence ID" value="KRL14673.1"/>
    <property type="molecule type" value="Genomic_DNA"/>
</dbReference>